<proteinExistence type="predicted"/>
<dbReference type="OrthoDB" id="2387130at2759"/>
<gene>
    <name evidence="1" type="ORF">POCULU_LOCUS8951</name>
</gene>
<feature type="non-terminal residue" evidence="1">
    <location>
        <position position="186"/>
    </location>
</feature>
<dbReference type="EMBL" id="CAJVPJ010002947">
    <property type="protein sequence ID" value="CAG8632174.1"/>
    <property type="molecule type" value="Genomic_DNA"/>
</dbReference>
<keyword evidence="2" id="KW-1185">Reference proteome</keyword>
<accession>A0A9N9DEH4</accession>
<dbReference type="Proteomes" id="UP000789572">
    <property type="component" value="Unassembled WGS sequence"/>
</dbReference>
<name>A0A9N9DEH4_9GLOM</name>
<evidence type="ECO:0000313" key="1">
    <source>
        <dbReference type="EMBL" id="CAG8632174.1"/>
    </source>
</evidence>
<sequence length="186" mass="21513">EPTAVKLNKSMTLKEIREMLSQCDENSKSIMKSDMCFCNKGGPNVIRTSEEANIYLGEIIGDNNTLCIKRAKYLNKSELQANSEEFCGNGIEWKFNLNMAGKNFLMSTHFTQKGSNGVEHKSCRVVEQYSRETLFMKKEHIKPSDKFRDRVERSLKLSDQKERRDALIKVGVDYEFFGQEWYNLEG</sequence>
<reference evidence="1" key="1">
    <citation type="submission" date="2021-06" db="EMBL/GenBank/DDBJ databases">
        <authorList>
            <person name="Kallberg Y."/>
            <person name="Tangrot J."/>
            <person name="Rosling A."/>
        </authorList>
    </citation>
    <scope>NUCLEOTIDE SEQUENCE</scope>
    <source>
        <strain evidence="1">IA702</strain>
    </source>
</reference>
<protein>
    <submittedName>
        <fullName evidence="1">10802_t:CDS:1</fullName>
    </submittedName>
</protein>
<comment type="caution">
    <text evidence="1">The sequence shown here is derived from an EMBL/GenBank/DDBJ whole genome shotgun (WGS) entry which is preliminary data.</text>
</comment>
<organism evidence="1 2">
    <name type="scientific">Paraglomus occultum</name>
    <dbReference type="NCBI Taxonomy" id="144539"/>
    <lineage>
        <taxon>Eukaryota</taxon>
        <taxon>Fungi</taxon>
        <taxon>Fungi incertae sedis</taxon>
        <taxon>Mucoromycota</taxon>
        <taxon>Glomeromycotina</taxon>
        <taxon>Glomeromycetes</taxon>
        <taxon>Paraglomerales</taxon>
        <taxon>Paraglomeraceae</taxon>
        <taxon>Paraglomus</taxon>
    </lineage>
</organism>
<dbReference type="AlphaFoldDB" id="A0A9N9DEH4"/>
<evidence type="ECO:0000313" key="2">
    <source>
        <dbReference type="Proteomes" id="UP000789572"/>
    </source>
</evidence>